<reference evidence="4" key="1">
    <citation type="journal article" date="2010" name="Nat. Biotechnol.">
        <title>Draft genome sequence of the oilseed species Ricinus communis.</title>
        <authorList>
            <person name="Chan A.P."/>
            <person name="Crabtree J."/>
            <person name="Zhao Q."/>
            <person name="Lorenzi H."/>
            <person name="Orvis J."/>
            <person name="Puiu D."/>
            <person name="Melake-Berhan A."/>
            <person name="Jones K.M."/>
            <person name="Redman J."/>
            <person name="Chen G."/>
            <person name="Cahoon E.B."/>
            <person name="Gedil M."/>
            <person name="Stanke M."/>
            <person name="Haas B.J."/>
            <person name="Wortman J.R."/>
            <person name="Fraser-Liggett C.M."/>
            <person name="Ravel J."/>
            <person name="Rabinowicz P.D."/>
        </authorList>
    </citation>
    <scope>NUCLEOTIDE SEQUENCE [LARGE SCALE GENOMIC DNA]</scope>
    <source>
        <strain evidence="4">cv. Hale</strain>
    </source>
</reference>
<sequence length="129" mass="14665">MTSSGARPLNTAQFLSHVEEQNPAIPYSKRRVEEQETAACAVCLSEFTEGESVRNLECKHLFHNGCLDKWLQQCKSTCPLCRNKVVADEVVARYRQQKDDENGTAFDRSHEEMVVLVSSLRVIWAGQMF</sequence>
<protein>
    <recommendedName>
        <fullName evidence="2">RING-type domain-containing protein</fullName>
    </recommendedName>
</protein>
<dbReference type="PANTHER" id="PTHR47662:SF1">
    <property type="entry name" value="RING-TYPE DOMAIN-CONTAINING PROTEIN"/>
    <property type="match status" value="1"/>
</dbReference>
<keyword evidence="1" id="KW-0479">Metal-binding</keyword>
<dbReference type="SMART" id="SM00184">
    <property type="entry name" value="RING"/>
    <property type="match status" value="1"/>
</dbReference>
<dbReference type="FunFam" id="3.30.40.10:FF:000388">
    <property type="entry name" value="Putative RING zinc finger domain superfamily protein"/>
    <property type="match status" value="1"/>
</dbReference>
<organism evidence="3 4">
    <name type="scientific">Ricinus communis</name>
    <name type="common">Castor bean</name>
    <dbReference type="NCBI Taxonomy" id="3988"/>
    <lineage>
        <taxon>Eukaryota</taxon>
        <taxon>Viridiplantae</taxon>
        <taxon>Streptophyta</taxon>
        <taxon>Embryophyta</taxon>
        <taxon>Tracheophyta</taxon>
        <taxon>Spermatophyta</taxon>
        <taxon>Magnoliopsida</taxon>
        <taxon>eudicotyledons</taxon>
        <taxon>Gunneridae</taxon>
        <taxon>Pentapetalae</taxon>
        <taxon>rosids</taxon>
        <taxon>fabids</taxon>
        <taxon>Malpighiales</taxon>
        <taxon>Euphorbiaceae</taxon>
        <taxon>Acalyphoideae</taxon>
        <taxon>Acalypheae</taxon>
        <taxon>Ricinus</taxon>
    </lineage>
</organism>
<accession>B9T6R0</accession>
<feature type="domain" description="RING-type" evidence="2">
    <location>
        <begin position="40"/>
        <end position="82"/>
    </location>
</feature>
<dbReference type="SUPFAM" id="SSF57850">
    <property type="entry name" value="RING/U-box"/>
    <property type="match status" value="1"/>
</dbReference>
<gene>
    <name evidence="3" type="ORF">RCOM_0145340</name>
</gene>
<dbReference type="STRING" id="3988.B9T6R0"/>
<dbReference type="Pfam" id="PF13639">
    <property type="entry name" value="zf-RING_2"/>
    <property type="match status" value="1"/>
</dbReference>
<proteinExistence type="predicted"/>
<dbReference type="InParanoid" id="B9T6R0"/>
<dbReference type="EMBL" id="EQ974635">
    <property type="protein sequence ID" value="EEF28458.1"/>
    <property type="molecule type" value="Genomic_DNA"/>
</dbReference>
<dbReference type="Proteomes" id="UP000008311">
    <property type="component" value="Unassembled WGS sequence"/>
</dbReference>
<keyword evidence="1" id="KW-0862">Zinc</keyword>
<dbReference type="eggNOG" id="KOG0800">
    <property type="taxonomic scope" value="Eukaryota"/>
</dbReference>
<dbReference type="Gene3D" id="3.30.40.10">
    <property type="entry name" value="Zinc/RING finger domain, C3HC4 (zinc finger)"/>
    <property type="match status" value="1"/>
</dbReference>
<evidence type="ECO:0000313" key="3">
    <source>
        <dbReference type="EMBL" id="EEF28458.1"/>
    </source>
</evidence>
<name>B9T6R0_RICCO</name>
<dbReference type="PANTHER" id="PTHR47662">
    <property type="entry name" value="RING-TYPE DOMAIN-CONTAINING PROTEIN"/>
    <property type="match status" value="1"/>
</dbReference>
<dbReference type="AlphaFoldDB" id="B9T6R0"/>
<keyword evidence="4" id="KW-1185">Reference proteome</keyword>
<dbReference type="InterPro" id="IPR013083">
    <property type="entry name" value="Znf_RING/FYVE/PHD"/>
</dbReference>
<keyword evidence="1" id="KW-0863">Zinc-finger</keyword>
<evidence type="ECO:0000259" key="2">
    <source>
        <dbReference type="PROSITE" id="PS50089"/>
    </source>
</evidence>
<dbReference type="InterPro" id="IPR001841">
    <property type="entry name" value="Znf_RING"/>
</dbReference>
<evidence type="ECO:0000313" key="4">
    <source>
        <dbReference type="Proteomes" id="UP000008311"/>
    </source>
</evidence>
<dbReference type="PROSITE" id="PS50089">
    <property type="entry name" value="ZF_RING_2"/>
    <property type="match status" value="1"/>
</dbReference>
<dbReference type="CDD" id="cd16454">
    <property type="entry name" value="RING-H2_PA-TM-RING"/>
    <property type="match status" value="1"/>
</dbReference>
<dbReference type="GO" id="GO:0008270">
    <property type="term" value="F:zinc ion binding"/>
    <property type="evidence" value="ECO:0007669"/>
    <property type="project" value="UniProtKB-KW"/>
</dbReference>
<evidence type="ECO:0000256" key="1">
    <source>
        <dbReference type="PROSITE-ProRule" id="PRU00175"/>
    </source>
</evidence>